<dbReference type="AlphaFoldDB" id="A0AAJ8BRZ7"/>
<proteinExistence type="predicted"/>
<gene>
    <name evidence="2" type="ORF">An09g02480</name>
</gene>
<evidence type="ECO:0000256" key="1">
    <source>
        <dbReference type="SAM" id="MobiDB-lite"/>
    </source>
</evidence>
<dbReference type="KEGG" id="ang:An09g02480"/>
<feature type="compositionally biased region" description="Polar residues" evidence="1">
    <location>
        <begin position="1"/>
        <end position="13"/>
    </location>
</feature>
<protein>
    <submittedName>
        <fullName evidence="2">Uncharacterized protein</fullName>
    </submittedName>
</protein>
<feature type="region of interest" description="Disordered" evidence="1">
    <location>
        <begin position="1"/>
        <end position="26"/>
    </location>
</feature>
<accession>A0AAJ8BRZ7</accession>
<reference evidence="2" key="1">
    <citation type="submission" date="2025-02" db="EMBL/GenBank/DDBJ databases">
        <authorList>
            <consortium name="NCBI Genome Project"/>
        </authorList>
    </citation>
    <scope>NUCLEOTIDE SEQUENCE</scope>
</reference>
<dbReference type="VEuPathDB" id="FungiDB:An09g02480"/>
<evidence type="ECO:0000313" key="2">
    <source>
        <dbReference type="RefSeq" id="XP_059601336.1"/>
    </source>
</evidence>
<reference evidence="2" key="2">
    <citation type="submission" date="2025-08" db="UniProtKB">
        <authorList>
            <consortium name="RefSeq"/>
        </authorList>
    </citation>
    <scope>IDENTIFICATION</scope>
</reference>
<name>A0AAJ8BRZ7_ASPNG</name>
<dbReference type="RefSeq" id="XP_059601336.1">
    <property type="nucleotide sequence ID" value="XM_059749664.1"/>
</dbReference>
<organism evidence="2">
    <name type="scientific">Aspergillus niger</name>
    <dbReference type="NCBI Taxonomy" id="5061"/>
    <lineage>
        <taxon>Eukaryota</taxon>
        <taxon>Fungi</taxon>
        <taxon>Dikarya</taxon>
        <taxon>Ascomycota</taxon>
        <taxon>Pezizomycotina</taxon>
        <taxon>Eurotiomycetes</taxon>
        <taxon>Eurotiomycetidae</taxon>
        <taxon>Eurotiales</taxon>
        <taxon>Aspergillaceae</taxon>
        <taxon>Aspergillus</taxon>
        <taxon>Aspergillus subgen. Circumdati</taxon>
    </lineage>
</organism>
<sequence>MSRQVGQVLTSQEAEPLHLQQGNWRSSTRPVSTLPFIVTRDGNLSAIGGITFRNPSDQGIVIFKLTETSRGPSGSMQERVVEARGEGVRCSLPTGTPQLHRTEIQCSSTASAPSWNESCVTAKYGKVLAILCKAGQVLAWCTILLYI</sequence>
<dbReference type="GeneID" id="84591979"/>